<dbReference type="PROSITE" id="PS51318">
    <property type="entry name" value="TAT"/>
    <property type="match status" value="1"/>
</dbReference>
<accession>A0A6F8ZJJ2</accession>
<dbReference type="SUPFAM" id="SSF54534">
    <property type="entry name" value="FKBP-like"/>
    <property type="match status" value="1"/>
</dbReference>
<feature type="domain" description="PpiC" evidence="2">
    <location>
        <begin position="189"/>
        <end position="281"/>
    </location>
</feature>
<dbReference type="PANTHER" id="PTHR47245">
    <property type="entry name" value="PEPTIDYLPROLYL ISOMERASE"/>
    <property type="match status" value="1"/>
</dbReference>
<evidence type="ECO:0000256" key="1">
    <source>
        <dbReference type="PROSITE-ProRule" id="PRU00278"/>
    </source>
</evidence>
<keyword evidence="1 3" id="KW-0413">Isomerase</keyword>
<gene>
    <name evidence="3" type="ORF">R50_2622</name>
</gene>
<dbReference type="Pfam" id="PF13616">
    <property type="entry name" value="Rotamase_3"/>
    <property type="match status" value="1"/>
</dbReference>
<proteinExistence type="predicted"/>
<dbReference type="InterPro" id="IPR023058">
    <property type="entry name" value="PPIase_PpiC_CS"/>
</dbReference>
<organism evidence="3 4">
    <name type="scientific">Candidatus Hydrogenisulfobacillus filiaventi</name>
    <dbReference type="NCBI Taxonomy" id="2707344"/>
    <lineage>
        <taxon>Bacteria</taxon>
        <taxon>Bacillati</taxon>
        <taxon>Bacillota</taxon>
        <taxon>Clostridia</taxon>
        <taxon>Eubacteriales</taxon>
        <taxon>Clostridiales Family XVII. Incertae Sedis</taxon>
        <taxon>Candidatus Hydrogenisulfobacillus</taxon>
    </lineage>
</organism>
<dbReference type="KEGG" id="hfv:R50_2622"/>
<protein>
    <submittedName>
        <fullName evidence="3">Peptidylprolyl isomerase</fullName>
        <ecNumber evidence="3">5.2.1.8</ecNumber>
    </submittedName>
</protein>
<sequence length="336" mass="36277">MPYHKDKRAGRRSGRGRRAVGWLAALTAGAGLLAGCGHAPSAAARPLAVVNGRPVTAADWHTFLAATEVLQGTPIQVTAQVQQAGVQDLVQDDLVTQWALAHHWTTEAAASRQAEQVLNQDIAPGLGGAKALKASLARFHLSPAAFRQYVTQQIIVQEVYNRVTAPVPAATAAQAAAYYHQHPGQFIQPPEIEVRHILVKTKAEAEKLLNQIRHGASFSALARRYSLDKASAVHGGELGWVLRGPQSGLVPHFYEVMDQLQPGQYGIAHTRYGYHIIEVQAVRAGQVMPLNAVEAQVEQQLTQTARDNAYNAFVARIRQQSHVTITGSSTASRSKG</sequence>
<reference evidence="3 4" key="1">
    <citation type="submission" date="2020-02" db="EMBL/GenBank/DDBJ databases">
        <authorList>
            <person name="Hogendoorn C."/>
        </authorList>
    </citation>
    <scope>NUCLEOTIDE SEQUENCE [LARGE SCALE GENOMIC DNA]</scope>
    <source>
        <strain evidence="3">R501</strain>
    </source>
</reference>
<dbReference type="AlphaFoldDB" id="A0A6F8ZJJ2"/>
<dbReference type="InterPro" id="IPR046357">
    <property type="entry name" value="PPIase_dom_sf"/>
</dbReference>
<dbReference type="EMBL" id="LR778114">
    <property type="protein sequence ID" value="CAB1130114.1"/>
    <property type="molecule type" value="Genomic_DNA"/>
</dbReference>
<evidence type="ECO:0000313" key="4">
    <source>
        <dbReference type="Proteomes" id="UP000503399"/>
    </source>
</evidence>
<dbReference type="GO" id="GO:0003755">
    <property type="term" value="F:peptidyl-prolyl cis-trans isomerase activity"/>
    <property type="evidence" value="ECO:0007669"/>
    <property type="project" value="UniProtKB-KW"/>
</dbReference>
<dbReference type="InterPro" id="IPR027304">
    <property type="entry name" value="Trigger_fact/SurA_dom_sf"/>
</dbReference>
<dbReference type="EC" id="5.2.1.8" evidence="3"/>
<dbReference type="PROSITE" id="PS01096">
    <property type="entry name" value="PPIC_PPIASE_1"/>
    <property type="match status" value="1"/>
</dbReference>
<evidence type="ECO:0000313" key="3">
    <source>
        <dbReference type="EMBL" id="CAB1130114.1"/>
    </source>
</evidence>
<keyword evidence="1" id="KW-0697">Rotamase</keyword>
<name>A0A6F8ZJJ2_9FIRM</name>
<dbReference type="Proteomes" id="UP000503399">
    <property type="component" value="Chromosome"/>
</dbReference>
<dbReference type="InterPro" id="IPR006311">
    <property type="entry name" value="TAT_signal"/>
</dbReference>
<dbReference type="SUPFAM" id="SSF109998">
    <property type="entry name" value="Triger factor/SurA peptide-binding domain-like"/>
    <property type="match status" value="1"/>
</dbReference>
<dbReference type="InterPro" id="IPR050245">
    <property type="entry name" value="PrsA_foldase"/>
</dbReference>
<dbReference type="InterPro" id="IPR000297">
    <property type="entry name" value="PPIase_PpiC"/>
</dbReference>
<dbReference type="PROSITE" id="PS50198">
    <property type="entry name" value="PPIC_PPIASE_2"/>
    <property type="match status" value="1"/>
</dbReference>
<dbReference type="PANTHER" id="PTHR47245:SF2">
    <property type="entry name" value="PEPTIDYL-PROLYL CIS-TRANS ISOMERASE HP_0175-RELATED"/>
    <property type="match status" value="1"/>
</dbReference>
<dbReference type="Gene3D" id="3.10.50.40">
    <property type="match status" value="1"/>
</dbReference>
<keyword evidence="4" id="KW-1185">Reference proteome</keyword>
<evidence type="ECO:0000259" key="2">
    <source>
        <dbReference type="PROSITE" id="PS50198"/>
    </source>
</evidence>